<dbReference type="Proteomes" id="UP001597119">
    <property type="component" value="Unassembled WGS sequence"/>
</dbReference>
<organism evidence="1 2">
    <name type="scientific">Halorientalis brevis</name>
    <dbReference type="NCBI Taxonomy" id="1126241"/>
    <lineage>
        <taxon>Archaea</taxon>
        <taxon>Methanobacteriati</taxon>
        <taxon>Methanobacteriota</taxon>
        <taxon>Stenosarchaea group</taxon>
        <taxon>Halobacteria</taxon>
        <taxon>Halobacteriales</taxon>
        <taxon>Haloarculaceae</taxon>
        <taxon>Halorientalis</taxon>
    </lineage>
</organism>
<dbReference type="AlphaFoldDB" id="A0ABD6CGL8"/>
<protein>
    <submittedName>
        <fullName evidence="1">Uncharacterized protein</fullName>
    </submittedName>
</protein>
<gene>
    <name evidence="1" type="ORF">ACFR9U_16340</name>
</gene>
<sequence length="117" mass="13073">MRRYDTIVEDETVYIDTSDGRLEVGTVDRVIDVVGGHAWTIDYSEWDHTQYDDLDTSDQGLVVDVVDMMRAMTHSESFVETLRAHPAESPADTDGALSPRLGLFVGKLLENLENGLD</sequence>
<dbReference type="RefSeq" id="WP_247378103.1">
    <property type="nucleotide sequence ID" value="NZ_JALLGV010000005.1"/>
</dbReference>
<proteinExistence type="predicted"/>
<accession>A0ABD6CGL8</accession>
<evidence type="ECO:0000313" key="2">
    <source>
        <dbReference type="Proteomes" id="UP001597119"/>
    </source>
</evidence>
<comment type="caution">
    <text evidence="1">The sequence shown here is derived from an EMBL/GenBank/DDBJ whole genome shotgun (WGS) entry which is preliminary data.</text>
</comment>
<name>A0ABD6CGL8_9EURY</name>
<evidence type="ECO:0000313" key="1">
    <source>
        <dbReference type="EMBL" id="MFD1588548.1"/>
    </source>
</evidence>
<dbReference type="EMBL" id="JBHUDJ010000014">
    <property type="protein sequence ID" value="MFD1588548.1"/>
    <property type="molecule type" value="Genomic_DNA"/>
</dbReference>
<keyword evidence="2" id="KW-1185">Reference proteome</keyword>
<reference evidence="1 2" key="1">
    <citation type="journal article" date="2019" name="Int. J. Syst. Evol. Microbiol.">
        <title>The Global Catalogue of Microorganisms (GCM) 10K type strain sequencing project: providing services to taxonomists for standard genome sequencing and annotation.</title>
        <authorList>
            <consortium name="The Broad Institute Genomics Platform"/>
            <consortium name="The Broad Institute Genome Sequencing Center for Infectious Disease"/>
            <person name="Wu L."/>
            <person name="Ma J."/>
        </authorList>
    </citation>
    <scope>NUCLEOTIDE SEQUENCE [LARGE SCALE GENOMIC DNA]</scope>
    <source>
        <strain evidence="1 2">CGMCC 1.12125</strain>
    </source>
</reference>